<proteinExistence type="predicted"/>
<gene>
    <name evidence="1" type="ORF">BRAFLDRAFT_218707</name>
</gene>
<dbReference type="InParanoid" id="C3ZL93"/>
<reference evidence="1" key="1">
    <citation type="journal article" date="2008" name="Nature">
        <title>The amphioxus genome and the evolution of the chordate karyotype.</title>
        <authorList>
            <consortium name="US DOE Joint Genome Institute (JGI-PGF)"/>
            <person name="Putnam N.H."/>
            <person name="Butts T."/>
            <person name="Ferrier D.E.K."/>
            <person name="Furlong R.F."/>
            <person name="Hellsten U."/>
            <person name="Kawashima T."/>
            <person name="Robinson-Rechavi M."/>
            <person name="Shoguchi E."/>
            <person name="Terry A."/>
            <person name="Yu J.-K."/>
            <person name="Benito-Gutierrez E.L."/>
            <person name="Dubchak I."/>
            <person name="Garcia-Fernandez J."/>
            <person name="Gibson-Brown J.J."/>
            <person name="Grigoriev I.V."/>
            <person name="Horton A.C."/>
            <person name="de Jong P.J."/>
            <person name="Jurka J."/>
            <person name="Kapitonov V.V."/>
            <person name="Kohara Y."/>
            <person name="Kuroki Y."/>
            <person name="Lindquist E."/>
            <person name="Lucas S."/>
            <person name="Osoegawa K."/>
            <person name="Pennacchio L.A."/>
            <person name="Salamov A.A."/>
            <person name="Satou Y."/>
            <person name="Sauka-Spengler T."/>
            <person name="Schmutz J."/>
            <person name="Shin-I T."/>
            <person name="Toyoda A."/>
            <person name="Bronner-Fraser M."/>
            <person name="Fujiyama A."/>
            <person name="Holland L.Z."/>
            <person name="Holland P.W.H."/>
            <person name="Satoh N."/>
            <person name="Rokhsar D.S."/>
        </authorList>
    </citation>
    <scope>NUCLEOTIDE SEQUENCE [LARGE SCALE GENOMIC DNA]</scope>
    <source>
        <strain evidence="1">S238N-H82</strain>
        <tissue evidence="1">Testes</tissue>
    </source>
</reference>
<feature type="non-terminal residue" evidence="1">
    <location>
        <position position="1"/>
    </location>
</feature>
<dbReference type="AlphaFoldDB" id="C3ZL93"/>
<name>C3ZL93_BRAFL</name>
<evidence type="ECO:0000313" key="1">
    <source>
        <dbReference type="EMBL" id="EEN46775.1"/>
    </source>
</evidence>
<sequence length="63" mass="6793">CISHHHSTPHLSAPPTATLPLTLQCSIHNSVAVLYTQFCSSALYAVLQQCSTQFCSSALYTVL</sequence>
<dbReference type="EMBL" id="GG666640">
    <property type="protein sequence ID" value="EEN46775.1"/>
    <property type="molecule type" value="Genomic_DNA"/>
</dbReference>
<organism>
    <name type="scientific">Branchiostoma floridae</name>
    <name type="common">Florida lancelet</name>
    <name type="synonym">Amphioxus</name>
    <dbReference type="NCBI Taxonomy" id="7739"/>
    <lineage>
        <taxon>Eukaryota</taxon>
        <taxon>Metazoa</taxon>
        <taxon>Chordata</taxon>
        <taxon>Cephalochordata</taxon>
        <taxon>Leptocardii</taxon>
        <taxon>Amphioxiformes</taxon>
        <taxon>Branchiostomatidae</taxon>
        <taxon>Branchiostoma</taxon>
    </lineage>
</organism>
<accession>C3ZL93</accession>
<protein>
    <submittedName>
        <fullName evidence="1">Uncharacterized protein</fullName>
    </submittedName>
</protein>